<dbReference type="SUPFAM" id="SSF103464">
    <property type="entry name" value="Oligosaccharyltransferase subunit ost4p"/>
    <property type="match status" value="1"/>
</dbReference>
<evidence type="ECO:0000313" key="11">
    <source>
        <dbReference type="EMBL" id="EPE06265.1"/>
    </source>
</evidence>
<dbReference type="PANTHER" id="PTHR48164">
    <property type="entry name" value="DOLICHYL-DIPHOSPHOOLIGOSACCHARIDE--PROTEIN GLYCOSYLTRANSFERASE SUBUNIT 4"/>
    <property type="match status" value="1"/>
</dbReference>
<evidence type="ECO:0000256" key="2">
    <source>
        <dbReference type="ARBA" id="ARBA00007685"/>
    </source>
</evidence>
<dbReference type="InterPro" id="IPR051307">
    <property type="entry name" value="OST4"/>
</dbReference>
<evidence type="ECO:0000256" key="4">
    <source>
        <dbReference type="ARBA" id="ARBA00022692"/>
    </source>
</evidence>
<keyword evidence="5" id="KW-0256">Endoplasmic reticulum</keyword>
<feature type="transmembrane region" description="Helical" evidence="10">
    <location>
        <begin position="139"/>
        <end position="160"/>
    </location>
</feature>
<feature type="region of interest" description="Disordered" evidence="9">
    <location>
        <begin position="70"/>
        <end position="100"/>
    </location>
</feature>
<dbReference type="InterPro" id="IPR018943">
    <property type="entry name" value="Oligosaccaryltransferase"/>
</dbReference>
<sequence length="183" mass="20261">MTTQLCLTLNCRNTRSRDTLWVRCPETGESEALWTGHALHHVSRHNYTYRTSCDDVEAASLHHQLDSTLCSHHHHRSRRSTSRPTTPKTSAAPDLSFANSSPQHPDTCFVLLELADAFSSTLLDLPPYPVATMITDNQLYNLAVFLGISAMLLIVVYTFLEVNAIDEAPVPVTAAASEKKASK</sequence>
<dbReference type="VEuPathDB" id="FungiDB:F503_02393"/>
<evidence type="ECO:0000256" key="8">
    <source>
        <dbReference type="ARBA" id="ARBA00023136"/>
    </source>
</evidence>
<dbReference type="Pfam" id="PF10215">
    <property type="entry name" value="Ost4"/>
    <property type="match status" value="1"/>
</dbReference>
<keyword evidence="12" id="KW-1185">Reference proteome</keyword>
<name>S3CZA7_OPHP1</name>
<dbReference type="InterPro" id="IPR036330">
    <property type="entry name" value="Ost4p_sf"/>
</dbReference>
<keyword evidence="7 10" id="KW-1133">Transmembrane helix</keyword>
<evidence type="ECO:0000256" key="1">
    <source>
        <dbReference type="ARBA" id="ARBA00004643"/>
    </source>
</evidence>
<dbReference type="HOGENOM" id="CLU_1475588_0_0_1"/>
<evidence type="ECO:0000256" key="9">
    <source>
        <dbReference type="SAM" id="MobiDB-lite"/>
    </source>
</evidence>
<evidence type="ECO:0000256" key="5">
    <source>
        <dbReference type="ARBA" id="ARBA00022824"/>
    </source>
</evidence>
<dbReference type="Proteomes" id="UP000016923">
    <property type="component" value="Unassembled WGS sequence"/>
</dbReference>
<dbReference type="GO" id="GO:0008250">
    <property type="term" value="C:oligosaccharyltransferase complex"/>
    <property type="evidence" value="ECO:0007669"/>
    <property type="project" value="TreeGrafter"/>
</dbReference>
<dbReference type="AlphaFoldDB" id="S3CZA7"/>
<dbReference type="GO" id="GO:0018279">
    <property type="term" value="P:protein N-linked glycosylation via asparagine"/>
    <property type="evidence" value="ECO:0007669"/>
    <property type="project" value="TreeGrafter"/>
</dbReference>
<accession>S3CZA7</accession>
<gene>
    <name evidence="11" type="ORF">F503_02393</name>
</gene>
<feature type="compositionally biased region" description="Basic residues" evidence="9">
    <location>
        <begin position="71"/>
        <end position="81"/>
    </location>
</feature>
<keyword evidence="4 10" id="KW-0812">Transmembrane</keyword>
<comment type="subcellular location">
    <subcellularLocation>
        <location evidence="1">Endoplasmic reticulum membrane</location>
        <topology evidence="1">Single-pass type III membrane protein</topology>
    </subcellularLocation>
</comment>
<protein>
    <recommendedName>
        <fullName evidence="3">Dolichyl-diphosphooligosaccharide--protein glycosyltransferase subunit 4</fullName>
    </recommendedName>
</protein>
<keyword evidence="6" id="KW-0735">Signal-anchor</keyword>
<reference evidence="11 12" key="1">
    <citation type="journal article" date="2013" name="BMC Genomics">
        <title>The genome and transcriptome of the pine saprophyte Ophiostoma piceae, and a comparison with the bark beetle-associated pine pathogen Grosmannia clavigera.</title>
        <authorList>
            <person name="Haridas S."/>
            <person name="Wang Y."/>
            <person name="Lim L."/>
            <person name="Massoumi Alamouti S."/>
            <person name="Jackman S."/>
            <person name="Docking R."/>
            <person name="Robertson G."/>
            <person name="Birol I."/>
            <person name="Bohlmann J."/>
            <person name="Breuil C."/>
        </authorList>
    </citation>
    <scope>NUCLEOTIDE SEQUENCE [LARGE SCALE GENOMIC DNA]</scope>
    <source>
        <strain evidence="11 12">UAMH 11346</strain>
    </source>
</reference>
<dbReference type="EMBL" id="KE148153">
    <property type="protein sequence ID" value="EPE06265.1"/>
    <property type="molecule type" value="Genomic_DNA"/>
</dbReference>
<dbReference type="PANTHER" id="PTHR48164:SF1">
    <property type="entry name" value="DOLICHYL-DIPHOSPHOOLIGOSACCHARIDE--PROTEIN GLYCOSYLTRANSFERASE SUBUNIT 4"/>
    <property type="match status" value="1"/>
</dbReference>
<evidence type="ECO:0000256" key="10">
    <source>
        <dbReference type="SAM" id="Phobius"/>
    </source>
</evidence>
<evidence type="ECO:0000256" key="7">
    <source>
        <dbReference type="ARBA" id="ARBA00022989"/>
    </source>
</evidence>
<evidence type="ECO:0000313" key="12">
    <source>
        <dbReference type="Proteomes" id="UP000016923"/>
    </source>
</evidence>
<dbReference type="OrthoDB" id="2124077at2759"/>
<evidence type="ECO:0000256" key="3">
    <source>
        <dbReference type="ARBA" id="ARBA00017662"/>
    </source>
</evidence>
<keyword evidence="8 10" id="KW-0472">Membrane</keyword>
<proteinExistence type="inferred from homology"/>
<evidence type="ECO:0000256" key="6">
    <source>
        <dbReference type="ARBA" id="ARBA00022968"/>
    </source>
</evidence>
<comment type="similarity">
    <text evidence="2">Belongs to the OST4 family.</text>
</comment>
<organism evidence="11 12">
    <name type="scientific">Ophiostoma piceae (strain UAMH 11346)</name>
    <name type="common">Sap stain fungus</name>
    <dbReference type="NCBI Taxonomy" id="1262450"/>
    <lineage>
        <taxon>Eukaryota</taxon>
        <taxon>Fungi</taxon>
        <taxon>Dikarya</taxon>
        <taxon>Ascomycota</taxon>
        <taxon>Pezizomycotina</taxon>
        <taxon>Sordariomycetes</taxon>
        <taxon>Sordariomycetidae</taxon>
        <taxon>Ophiostomatales</taxon>
        <taxon>Ophiostomataceae</taxon>
        <taxon>Ophiostoma</taxon>
    </lineage>
</organism>